<evidence type="ECO:0000313" key="1">
    <source>
        <dbReference type="EMBL" id="PUU81562.1"/>
    </source>
</evidence>
<dbReference type="AlphaFoldDB" id="A0A2T7A1E4"/>
<keyword evidence="2" id="KW-1185">Reference proteome</keyword>
<evidence type="ECO:0000313" key="2">
    <source>
        <dbReference type="Proteomes" id="UP000244722"/>
    </source>
</evidence>
<proteinExistence type="predicted"/>
<sequence>MVLSVAQYSSQGVLFYLFFLEKGFLASGDDCDVYKFFFDKISCYYTVRYTCHTMPWHCTFFFCPQARASTATCNTNHQTYHTLKWTSARVGSSTS</sequence>
<comment type="caution">
    <text evidence="1">The sequence shown here is derived from an EMBL/GenBank/DDBJ whole genome shotgun (WGS) entry which is preliminary data.</text>
</comment>
<organism evidence="1 2">
    <name type="scientific">Tuber borchii</name>
    <name type="common">White truffle</name>
    <dbReference type="NCBI Taxonomy" id="42251"/>
    <lineage>
        <taxon>Eukaryota</taxon>
        <taxon>Fungi</taxon>
        <taxon>Dikarya</taxon>
        <taxon>Ascomycota</taxon>
        <taxon>Pezizomycotina</taxon>
        <taxon>Pezizomycetes</taxon>
        <taxon>Pezizales</taxon>
        <taxon>Tuberaceae</taxon>
        <taxon>Tuber</taxon>
    </lineage>
</organism>
<accession>A0A2T7A1E4</accession>
<name>A0A2T7A1E4_TUBBO</name>
<gene>
    <name evidence="1" type="ORF">B9Z19DRAFT_1076801</name>
</gene>
<dbReference type="EMBL" id="NESQ01000043">
    <property type="protein sequence ID" value="PUU81562.1"/>
    <property type="molecule type" value="Genomic_DNA"/>
</dbReference>
<protein>
    <submittedName>
        <fullName evidence="1">Uncharacterized protein</fullName>
    </submittedName>
</protein>
<dbReference type="Proteomes" id="UP000244722">
    <property type="component" value="Unassembled WGS sequence"/>
</dbReference>
<reference evidence="1 2" key="1">
    <citation type="submission" date="2017-04" db="EMBL/GenBank/DDBJ databases">
        <title>Draft genome sequence of Tuber borchii Vittad., a whitish edible truffle.</title>
        <authorList>
            <consortium name="DOE Joint Genome Institute"/>
            <person name="Murat C."/>
            <person name="Kuo A."/>
            <person name="Barry K.W."/>
            <person name="Clum A."/>
            <person name="Dockter R.B."/>
            <person name="Fauchery L."/>
            <person name="Iotti M."/>
            <person name="Kohler A."/>
            <person name="Labutti K."/>
            <person name="Lindquist E.A."/>
            <person name="Lipzen A."/>
            <person name="Ohm R.A."/>
            <person name="Wang M."/>
            <person name="Grigoriev I.V."/>
            <person name="Zambonelli A."/>
            <person name="Martin F.M."/>
        </authorList>
    </citation>
    <scope>NUCLEOTIDE SEQUENCE [LARGE SCALE GENOMIC DNA]</scope>
    <source>
        <strain evidence="1 2">Tbo3840</strain>
    </source>
</reference>